<dbReference type="Gene3D" id="3.40.630.30">
    <property type="match status" value="1"/>
</dbReference>
<dbReference type="GeneID" id="84817252"/>
<comment type="caution">
    <text evidence="2">The sequence shown here is derived from an EMBL/GenBank/DDBJ whole genome shotgun (WGS) entry which is preliminary data.</text>
</comment>
<dbReference type="EMBL" id="ACIN03000015">
    <property type="protein sequence ID" value="ESK64980.1"/>
    <property type="molecule type" value="Genomic_DNA"/>
</dbReference>
<evidence type="ECO:0000313" key="2">
    <source>
        <dbReference type="EMBL" id="ESK64980.1"/>
    </source>
</evidence>
<dbReference type="InterPro" id="IPR000182">
    <property type="entry name" value="GNAT_dom"/>
</dbReference>
<keyword evidence="3" id="KW-1185">Reference proteome</keyword>
<organism evidence="2 3">
    <name type="scientific">Abiotrophia defectiva ATCC 49176</name>
    <dbReference type="NCBI Taxonomy" id="592010"/>
    <lineage>
        <taxon>Bacteria</taxon>
        <taxon>Bacillati</taxon>
        <taxon>Bacillota</taxon>
        <taxon>Bacilli</taxon>
        <taxon>Lactobacillales</taxon>
        <taxon>Aerococcaceae</taxon>
        <taxon>Abiotrophia</taxon>
    </lineage>
</organism>
<dbReference type="InterPro" id="IPR016181">
    <property type="entry name" value="Acyl_CoA_acyltransferase"/>
</dbReference>
<protein>
    <submittedName>
        <fullName evidence="2">Ribosomal-protein-alanine acetyltransferase</fullName>
    </submittedName>
</protein>
<proteinExistence type="predicted"/>
<dbReference type="PANTHER" id="PTHR43072">
    <property type="entry name" value="N-ACETYLTRANSFERASE"/>
    <property type="match status" value="1"/>
</dbReference>
<gene>
    <name evidence="2" type="ORF">GCWU000182_001712</name>
</gene>
<sequence length="197" mass="23171">MQHLSTIIREFWQERVLGRRPEEASQTPPKRHAALDISQFPPQPLGAGAYLRPLVEEDLPELVALEELCYDGFLAWTLKDFRTDFRYNLYAIYWVLEIDGHIQGLISGRCQQKTAHISHLFIHPRFRRQGYARRLVQRWCRCVSQIGSRRVTLEVRATNQAAQSLYQGLGFEIERLVPNYYHTMQEDALFMVYDCQQ</sequence>
<dbReference type="eggNOG" id="COG0456">
    <property type="taxonomic scope" value="Bacteria"/>
</dbReference>
<dbReference type="GO" id="GO:0008080">
    <property type="term" value="F:N-acetyltransferase activity"/>
    <property type="evidence" value="ECO:0007669"/>
    <property type="project" value="InterPro"/>
</dbReference>
<evidence type="ECO:0000313" key="3">
    <source>
        <dbReference type="Proteomes" id="UP000019050"/>
    </source>
</evidence>
<evidence type="ECO:0000259" key="1">
    <source>
        <dbReference type="PROSITE" id="PS51186"/>
    </source>
</evidence>
<dbReference type="SUPFAM" id="SSF55729">
    <property type="entry name" value="Acyl-CoA N-acyltransferases (Nat)"/>
    <property type="match status" value="1"/>
</dbReference>
<dbReference type="NCBIfam" id="TIGR01575">
    <property type="entry name" value="rimI"/>
    <property type="match status" value="1"/>
</dbReference>
<dbReference type="Pfam" id="PF00583">
    <property type="entry name" value="Acetyltransf_1"/>
    <property type="match status" value="1"/>
</dbReference>
<dbReference type="STRING" id="592010.GCWU000182_001712"/>
<dbReference type="InterPro" id="IPR006464">
    <property type="entry name" value="AcTrfase_RimI/Ard1"/>
</dbReference>
<dbReference type="CDD" id="cd04301">
    <property type="entry name" value="NAT_SF"/>
    <property type="match status" value="1"/>
</dbReference>
<dbReference type="HOGENOM" id="CLU_013985_23_3_9"/>
<dbReference type="PANTHER" id="PTHR43072:SF60">
    <property type="entry name" value="L-2,4-DIAMINOBUTYRIC ACID ACETYLTRANSFERASE"/>
    <property type="match status" value="1"/>
</dbReference>
<dbReference type="PROSITE" id="PS51186">
    <property type="entry name" value="GNAT"/>
    <property type="match status" value="1"/>
</dbReference>
<name>W1Q1S3_ABIDE</name>
<dbReference type="AlphaFoldDB" id="W1Q1S3"/>
<reference evidence="2" key="1">
    <citation type="submission" date="2013-06" db="EMBL/GenBank/DDBJ databases">
        <authorList>
            <person name="Weinstock G."/>
            <person name="Sodergren E."/>
            <person name="Clifton S."/>
            <person name="Fulton L."/>
            <person name="Fulton B."/>
            <person name="Courtney L."/>
            <person name="Fronick C."/>
            <person name="Harrison M."/>
            <person name="Strong C."/>
            <person name="Farmer C."/>
            <person name="Delahaunty K."/>
            <person name="Markovic C."/>
            <person name="Hall O."/>
            <person name="Minx P."/>
            <person name="Tomlinson C."/>
            <person name="Mitreva M."/>
            <person name="Nelson J."/>
            <person name="Hou S."/>
            <person name="Wollam A."/>
            <person name="Pepin K.H."/>
            <person name="Johnson M."/>
            <person name="Bhonagiri V."/>
            <person name="Nash W.E."/>
            <person name="Warren W."/>
            <person name="Chinwalla A."/>
            <person name="Mardis E.R."/>
            <person name="Wilson R.K."/>
        </authorList>
    </citation>
    <scope>NUCLEOTIDE SEQUENCE [LARGE SCALE GENOMIC DNA]</scope>
    <source>
        <strain evidence="2">ATCC 49176</strain>
    </source>
</reference>
<feature type="domain" description="N-acetyltransferase" evidence="1">
    <location>
        <begin position="49"/>
        <end position="196"/>
    </location>
</feature>
<accession>W1Q1S3</accession>
<dbReference type="RefSeq" id="WP_023392336.1">
    <property type="nucleotide sequence ID" value="NZ_KI535341.1"/>
</dbReference>
<dbReference type="Proteomes" id="UP000019050">
    <property type="component" value="Unassembled WGS sequence"/>
</dbReference>